<evidence type="ECO:0000256" key="2">
    <source>
        <dbReference type="SAM" id="Phobius"/>
    </source>
</evidence>
<reference evidence="3 4" key="1">
    <citation type="submission" date="2021-05" db="EMBL/GenBank/DDBJ databases">
        <title>Draft genomes of bacteria isolated from model marine particles.</title>
        <authorList>
            <person name="Datta M.S."/>
            <person name="Schwartzman J.A."/>
            <person name="Enke T.N."/>
            <person name="Saavedra J."/>
            <person name="Cermak N."/>
            <person name="Cordero O.X."/>
        </authorList>
    </citation>
    <scope>NUCLEOTIDE SEQUENCE [LARGE SCALE GENOMIC DNA]</scope>
    <source>
        <strain evidence="3 4">D2M19</strain>
    </source>
</reference>
<feature type="transmembrane region" description="Helical" evidence="2">
    <location>
        <begin position="53"/>
        <end position="72"/>
    </location>
</feature>
<keyword evidence="2" id="KW-0472">Membrane</keyword>
<proteinExistence type="predicted"/>
<dbReference type="EMBL" id="JAHKPV010000017">
    <property type="protein sequence ID" value="MBU2874299.1"/>
    <property type="molecule type" value="Genomic_DNA"/>
</dbReference>
<evidence type="ECO:0000313" key="3">
    <source>
        <dbReference type="EMBL" id="MBU2874299.1"/>
    </source>
</evidence>
<sequence>MLHLLNNLSLAVGYLARFLSIGIFSIVTAVVAVSSYVLLVSATFEYSYGQDDLALADLIVLALLAMATWRYFHRGKQSQTTLWPLLKRFAFTLTFITLVLLSVVGIFASIALVEPELASEHLAGGADDLLLYGIFCAFIIAIYGATPLPPLSFQTDVAGKQFPGRKDDRHVGNSSEPEPPTLDPSAENQV</sequence>
<keyword evidence="4" id="KW-1185">Reference proteome</keyword>
<dbReference type="Proteomes" id="UP000753376">
    <property type="component" value="Unassembled WGS sequence"/>
</dbReference>
<feature type="transmembrane region" description="Helical" evidence="2">
    <location>
        <begin position="129"/>
        <end position="146"/>
    </location>
</feature>
<evidence type="ECO:0000256" key="1">
    <source>
        <dbReference type="SAM" id="MobiDB-lite"/>
    </source>
</evidence>
<name>A0ABS6A968_9GAMM</name>
<gene>
    <name evidence="3" type="ORF">KO508_09795</name>
</gene>
<feature type="transmembrane region" description="Helical" evidence="2">
    <location>
        <begin position="93"/>
        <end position="113"/>
    </location>
</feature>
<organism evidence="3 4">
    <name type="scientific">Marinobacter salexigens</name>
    <dbReference type="NCBI Taxonomy" id="1925763"/>
    <lineage>
        <taxon>Bacteria</taxon>
        <taxon>Pseudomonadati</taxon>
        <taxon>Pseudomonadota</taxon>
        <taxon>Gammaproteobacteria</taxon>
        <taxon>Pseudomonadales</taxon>
        <taxon>Marinobacteraceae</taxon>
        <taxon>Marinobacter</taxon>
    </lineage>
</organism>
<evidence type="ECO:0000313" key="4">
    <source>
        <dbReference type="Proteomes" id="UP000753376"/>
    </source>
</evidence>
<dbReference type="RefSeq" id="WP_216008138.1">
    <property type="nucleotide sequence ID" value="NZ_JAHKPV010000017.1"/>
</dbReference>
<accession>A0ABS6A968</accession>
<feature type="region of interest" description="Disordered" evidence="1">
    <location>
        <begin position="159"/>
        <end position="190"/>
    </location>
</feature>
<keyword evidence="2" id="KW-1133">Transmembrane helix</keyword>
<comment type="caution">
    <text evidence="3">The sequence shown here is derived from an EMBL/GenBank/DDBJ whole genome shotgun (WGS) entry which is preliminary data.</text>
</comment>
<feature type="transmembrane region" description="Helical" evidence="2">
    <location>
        <begin position="12"/>
        <end position="33"/>
    </location>
</feature>
<protein>
    <submittedName>
        <fullName evidence="3">Uncharacterized protein</fullName>
    </submittedName>
</protein>
<keyword evidence="2" id="KW-0812">Transmembrane</keyword>